<feature type="compositionally biased region" description="Basic and acidic residues" evidence="2">
    <location>
        <begin position="662"/>
        <end position="698"/>
    </location>
</feature>
<dbReference type="PANTHER" id="PTHR15439:SF0">
    <property type="entry name" value="CELL DIVISION CYCLE AND APOPTOSIS REGULATOR PROTEIN 1-RELATED"/>
    <property type="match status" value="1"/>
</dbReference>
<name>G1Q8C1_MYOLU</name>
<feature type="domain" description="CCHC-type" evidence="3">
    <location>
        <begin position="28"/>
        <end position="41"/>
    </location>
</feature>
<dbReference type="InParanoid" id="G1Q8C1"/>
<feature type="region of interest" description="Disordered" evidence="2">
    <location>
        <begin position="615"/>
        <end position="706"/>
    </location>
</feature>
<evidence type="ECO:0000259" key="3">
    <source>
        <dbReference type="PROSITE" id="PS50158"/>
    </source>
</evidence>
<keyword evidence="1" id="KW-0862">Zinc</keyword>
<feature type="compositionally biased region" description="Basic and acidic residues" evidence="2">
    <location>
        <begin position="434"/>
        <end position="448"/>
    </location>
</feature>
<feature type="compositionally biased region" description="Polar residues" evidence="2">
    <location>
        <begin position="252"/>
        <end position="268"/>
    </location>
</feature>
<dbReference type="GO" id="GO:0061630">
    <property type="term" value="F:ubiquitin protein ligase activity"/>
    <property type="evidence" value="ECO:0007669"/>
    <property type="project" value="InterPro"/>
</dbReference>
<organism evidence="4 5">
    <name type="scientific">Myotis lucifugus</name>
    <name type="common">Little brown bat</name>
    <dbReference type="NCBI Taxonomy" id="59463"/>
    <lineage>
        <taxon>Eukaryota</taxon>
        <taxon>Metazoa</taxon>
        <taxon>Chordata</taxon>
        <taxon>Craniata</taxon>
        <taxon>Vertebrata</taxon>
        <taxon>Euteleostomi</taxon>
        <taxon>Mammalia</taxon>
        <taxon>Eutheria</taxon>
        <taxon>Laurasiatheria</taxon>
        <taxon>Chiroptera</taxon>
        <taxon>Yangochiroptera</taxon>
        <taxon>Vespertilionidae</taxon>
        <taxon>Myotis</taxon>
    </lineage>
</organism>
<dbReference type="CDD" id="cd16620">
    <property type="entry name" value="vRING-HC-C4C4_RBBP6"/>
    <property type="match status" value="1"/>
</dbReference>
<dbReference type="Proteomes" id="UP000001074">
    <property type="component" value="Unassembled WGS sequence"/>
</dbReference>
<keyword evidence="1" id="KW-0863">Zinc-finger</keyword>
<dbReference type="PROSITE" id="PS50158">
    <property type="entry name" value="ZF_CCHC"/>
    <property type="match status" value="1"/>
</dbReference>
<reference evidence="4" key="3">
    <citation type="submission" date="2025-09" db="UniProtKB">
        <authorList>
            <consortium name="Ensembl"/>
        </authorList>
    </citation>
    <scope>IDENTIFICATION</scope>
</reference>
<dbReference type="GO" id="GO:0008270">
    <property type="term" value="F:zinc ion binding"/>
    <property type="evidence" value="ECO:0007669"/>
    <property type="project" value="UniProtKB-KW"/>
</dbReference>
<evidence type="ECO:0000256" key="1">
    <source>
        <dbReference type="PROSITE-ProRule" id="PRU00047"/>
    </source>
</evidence>
<feature type="region of interest" description="Disordered" evidence="2">
    <location>
        <begin position="229"/>
        <end position="276"/>
    </location>
</feature>
<dbReference type="InterPro" id="IPR013083">
    <property type="entry name" value="Znf_RING/FYVE/PHD"/>
</dbReference>
<dbReference type="InterPro" id="IPR003613">
    <property type="entry name" value="Ubox_domain"/>
</dbReference>
<keyword evidence="1" id="KW-0479">Metal-binding</keyword>
<feature type="compositionally biased region" description="Basic residues" evidence="2">
    <location>
        <begin position="466"/>
        <end position="476"/>
    </location>
</feature>
<accession>G1Q8C1</accession>
<reference evidence="4 5" key="1">
    <citation type="journal article" date="2011" name="Nature">
        <title>A high-resolution map of human evolutionary constraint using 29 mammals.</title>
        <authorList>
            <person name="Lindblad-Toh K."/>
            <person name="Garber M."/>
            <person name="Zuk O."/>
            <person name="Lin M.F."/>
            <person name="Parker B.J."/>
            <person name="Washietl S."/>
            <person name="Kheradpour P."/>
            <person name="Ernst J."/>
            <person name="Jordan G."/>
            <person name="Mauceli E."/>
            <person name="Ward L.D."/>
            <person name="Lowe C.B."/>
            <person name="Holloway A.K."/>
            <person name="Clamp M."/>
            <person name="Gnerre S."/>
            <person name="Alfoldi J."/>
            <person name="Beal K."/>
            <person name="Chang J."/>
            <person name="Clawson H."/>
            <person name="Cuff J."/>
            <person name="Di Palma F."/>
            <person name="Fitzgerald S."/>
            <person name="Flicek P."/>
            <person name="Guttman M."/>
            <person name="Hubisz M.J."/>
            <person name="Jaffe D.B."/>
            <person name="Jungreis I."/>
            <person name="Kent W.J."/>
            <person name="Kostka D."/>
            <person name="Lara M."/>
            <person name="Martins A.L."/>
            <person name="Massingham T."/>
            <person name="Moltke I."/>
            <person name="Raney B.J."/>
            <person name="Rasmussen M.D."/>
            <person name="Robinson J."/>
            <person name="Stark A."/>
            <person name="Vilella A.J."/>
            <person name="Wen J."/>
            <person name="Xie X."/>
            <person name="Zody M.C."/>
            <person name="Baldwin J."/>
            <person name="Bloom T."/>
            <person name="Chin C.W."/>
            <person name="Heiman D."/>
            <person name="Nicol R."/>
            <person name="Nusbaum C."/>
            <person name="Young S."/>
            <person name="Wilkinson J."/>
            <person name="Worley K.C."/>
            <person name="Kovar C.L."/>
            <person name="Muzny D.M."/>
            <person name="Gibbs R.A."/>
            <person name="Cree A."/>
            <person name="Dihn H.H."/>
            <person name="Fowler G."/>
            <person name="Jhangiani S."/>
            <person name="Joshi V."/>
            <person name="Lee S."/>
            <person name="Lewis L.R."/>
            <person name="Nazareth L.V."/>
            <person name="Okwuonu G."/>
            <person name="Santibanez J."/>
            <person name="Warren W.C."/>
            <person name="Mardis E.R."/>
            <person name="Weinstock G.M."/>
            <person name="Wilson R.K."/>
            <person name="Delehaunty K."/>
            <person name="Dooling D."/>
            <person name="Fronik C."/>
            <person name="Fulton L."/>
            <person name="Fulton B."/>
            <person name="Graves T."/>
            <person name="Minx P."/>
            <person name="Sodergren E."/>
            <person name="Birney E."/>
            <person name="Margulies E.H."/>
            <person name="Herrero J."/>
            <person name="Green E.D."/>
            <person name="Haussler D."/>
            <person name="Siepel A."/>
            <person name="Goldman N."/>
            <person name="Pollard K.S."/>
            <person name="Pedersen J.S."/>
            <person name="Lander E.S."/>
            <person name="Kellis M."/>
        </authorList>
    </citation>
    <scope>NUCLEOTIDE SEQUENCE [LARGE SCALE GENOMIC DNA]</scope>
</reference>
<dbReference type="GO" id="GO:0006511">
    <property type="term" value="P:ubiquitin-dependent protein catabolic process"/>
    <property type="evidence" value="ECO:0007669"/>
    <property type="project" value="TreeGrafter"/>
</dbReference>
<dbReference type="OMA" id="FESHPRI"/>
<dbReference type="SUPFAM" id="SSF57850">
    <property type="entry name" value="RING/U-box"/>
    <property type="match status" value="1"/>
</dbReference>
<dbReference type="GO" id="GO:0005634">
    <property type="term" value="C:nucleus"/>
    <property type="evidence" value="ECO:0007669"/>
    <property type="project" value="TreeGrafter"/>
</dbReference>
<feature type="compositionally biased region" description="Low complexity" evidence="2">
    <location>
        <begin position="406"/>
        <end position="421"/>
    </location>
</feature>
<dbReference type="AlphaFoldDB" id="G1Q8C1"/>
<feature type="compositionally biased region" description="Basic residues" evidence="2">
    <location>
        <begin position="497"/>
        <end position="534"/>
    </location>
</feature>
<dbReference type="Pfam" id="PF04564">
    <property type="entry name" value="U-box"/>
    <property type="match status" value="1"/>
</dbReference>
<feature type="compositionally biased region" description="Low complexity" evidence="2">
    <location>
        <begin position="477"/>
        <end position="494"/>
    </location>
</feature>
<dbReference type="GeneTree" id="ENSGT00940000157561"/>
<dbReference type="FunFam" id="4.10.60.10:FF:000005">
    <property type="entry name" value="E3 ubiquitin-protein ligase RBBP6"/>
    <property type="match status" value="1"/>
</dbReference>
<protein>
    <recommendedName>
        <fullName evidence="3">CCHC-type domain-containing protein</fullName>
    </recommendedName>
</protein>
<dbReference type="GO" id="GO:0016567">
    <property type="term" value="P:protein ubiquitination"/>
    <property type="evidence" value="ECO:0007669"/>
    <property type="project" value="InterPro"/>
</dbReference>
<dbReference type="HOGENOM" id="CLU_011825_0_0_1"/>
<dbReference type="GO" id="GO:0006397">
    <property type="term" value="P:mRNA processing"/>
    <property type="evidence" value="ECO:0007669"/>
    <property type="project" value="InterPro"/>
</dbReference>
<dbReference type="STRING" id="59463.ENSMLUP00000019954"/>
<dbReference type="InterPro" id="IPR001878">
    <property type="entry name" value="Znf_CCHC"/>
</dbReference>
<reference evidence="4" key="2">
    <citation type="submission" date="2025-08" db="UniProtKB">
        <authorList>
            <consortium name="Ensembl"/>
        </authorList>
    </citation>
    <scope>IDENTIFICATION</scope>
</reference>
<dbReference type="PANTHER" id="PTHR15439">
    <property type="entry name" value="RETINOBLASTOMA-BINDING PROTEIN 6"/>
    <property type="match status" value="1"/>
</dbReference>
<dbReference type="InterPro" id="IPR033489">
    <property type="entry name" value="RBBP6"/>
</dbReference>
<feature type="compositionally biased region" description="Polar residues" evidence="2">
    <location>
        <begin position="388"/>
        <end position="405"/>
    </location>
</feature>
<feature type="region of interest" description="Disordered" evidence="2">
    <location>
        <begin position="388"/>
        <end position="556"/>
    </location>
</feature>
<dbReference type="Ensembl" id="ENSMLUT00000027759.1">
    <property type="protein sequence ID" value="ENSMLUP00000019954.1"/>
    <property type="gene ID" value="ENSMLUG00000027453.1"/>
</dbReference>
<evidence type="ECO:0000313" key="4">
    <source>
        <dbReference type="Ensembl" id="ENSMLUP00000019954.1"/>
    </source>
</evidence>
<keyword evidence="5" id="KW-1185">Reference proteome</keyword>
<feature type="compositionally biased region" description="Low complexity" evidence="2">
    <location>
        <begin position="449"/>
        <end position="465"/>
    </location>
</feature>
<sequence length="706" mass="79637">MMWQSAQAYDPINYMKKPLGPPPPSYTCFHCGRPGYYIKNCQTNGDKNFESHPRIKKSRGIPTSFMMEVTDPTMKGAKLTSTGTYAILTIEAEAYANGKKEKPPFFPEEPSSTSGKDDPIPDELLCLVYKDIMTDAAIIPCCANSYCDECIRTVLLESEDHTCPTCHQHDVSPDALVANKALRQAVNNFKNGTGGYTTGLRNPLPPPPPLTPPWRRLLQRNLQPLMRSPISRQQDPLMIPVSSSGHPAPSIPSFTSNQTSLAPASPGNSPTPVPVPDVTATVSISVHSEKSDGPFRDSDHKILPAEALVFQHSKGTSSIAMTALVEEKGYQVPVLRNPSLLGYASQFIHTFGITRRADCSLKYHPNTKGPLLSREEFYREQRRLQEESQYPYSVSAYSRSPSANLSTPGGSSGGKTPPSNTIPTAQAPLLSREVFYREQRRLQEESKSKYPYSGSSYSRSPSAYAKSRRGSGRSRSHSPSLSHSHSRSYSRSLPCPRRGRGKSRNYRQRSRSRSHGYRRRSRSRSPLYRRHPSRSRSPQAFRGQSPNKCTVPQGETEREYFKRYRDVPPPYDRKAYDGRSVDFRDPFVKEHYREWERKYREWYEKRYKVYAAGAQPRPSANGENFPPESFLPLHIRNSPLSRGRREDIRVGKVRSGSIGGSHHPEKLSTRDSHDRKDSTKSKEKERDSAAEDGPGCKHKEIRRRKK</sequence>
<evidence type="ECO:0000256" key="2">
    <source>
        <dbReference type="SAM" id="MobiDB-lite"/>
    </source>
</evidence>
<dbReference type="GO" id="GO:0003676">
    <property type="term" value="F:nucleic acid binding"/>
    <property type="evidence" value="ECO:0007669"/>
    <property type="project" value="InterPro"/>
</dbReference>
<dbReference type="Gene3D" id="3.30.40.10">
    <property type="entry name" value="Zinc/RING finger domain, C3HC4 (zinc finger)"/>
    <property type="match status" value="1"/>
</dbReference>
<dbReference type="EMBL" id="AAPE02051065">
    <property type="status" value="NOT_ANNOTATED_CDS"/>
    <property type="molecule type" value="Genomic_DNA"/>
</dbReference>
<evidence type="ECO:0000313" key="5">
    <source>
        <dbReference type="Proteomes" id="UP000001074"/>
    </source>
</evidence>
<dbReference type="Gene3D" id="4.10.60.10">
    <property type="entry name" value="Zinc finger, CCHC-type"/>
    <property type="match status" value="1"/>
</dbReference>
<dbReference type="eggNOG" id="KOG0314">
    <property type="taxonomic scope" value="Eukaryota"/>
</dbReference>
<proteinExistence type="predicted"/>